<evidence type="ECO:0000313" key="1">
    <source>
        <dbReference type="EMBL" id="VUG19253.1"/>
    </source>
</evidence>
<dbReference type="Proteomes" id="UP000478008">
    <property type="component" value="Unassembled WGS sequence"/>
</dbReference>
<dbReference type="EMBL" id="CABFWN010000004">
    <property type="protein sequence ID" value="VUG19253.1"/>
    <property type="molecule type" value="Genomic_DNA"/>
</dbReference>
<name>A0A7D9D008_DEKBR</name>
<reference evidence="1 2" key="1">
    <citation type="submission" date="2019-07" db="EMBL/GenBank/DDBJ databases">
        <authorList>
            <person name="Friedrich A."/>
            <person name="Schacherer J."/>
        </authorList>
    </citation>
    <scope>NUCLEOTIDE SEQUENCE [LARGE SCALE GENOMIC DNA]</scope>
</reference>
<sequence>MFITRRFSYVIKGSRQLFTQAVSKAAVGKKIENEDQLNELFQIVSWKTSELTAYDKTAKVGRKMVEGLLKLSGLKSTISNSAKLSLQHSLADQLQFVNKLHSIDIPEEEEQLGTFRLIDDVSKENVLNFAQLQKEVNDVRPSLLKGEIENTWNPLSLAKEHDEEYFVVKEGLIKKNKVSKV</sequence>
<protein>
    <submittedName>
        <fullName evidence="1">DEBR0S4_14202g1_1</fullName>
    </submittedName>
</protein>
<accession>A0A7D9D008</accession>
<keyword evidence="2" id="KW-1185">Reference proteome</keyword>
<dbReference type="AlphaFoldDB" id="A0A7D9D008"/>
<gene>
    <name evidence="1" type="ORF">DEBR0S4_14202G</name>
</gene>
<dbReference type="Pfam" id="PF20977">
    <property type="entry name" value="GatF"/>
    <property type="match status" value="1"/>
</dbReference>
<organism evidence="1 2">
    <name type="scientific">Dekkera bruxellensis</name>
    <name type="common">Brettanomyces custersii</name>
    <dbReference type="NCBI Taxonomy" id="5007"/>
    <lineage>
        <taxon>Eukaryota</taxon>
        <taxon>Fungi</taxon>
        <taxon>Dikarya</taxon>
        <taxon>Ascomycota</taxon>
        <taxon>Saccharomycotina</taxon>
        <taxon>Pichiomycetes</taxon>
        <taxon>Pichiales</taxon>
        <taxon>Pichiaceae</taxon>
        <taxon>Brettanomyces</taxon>
    </lineage>
</organism>
<evidence type="ECO:0000313" key="2">
    <source>
        <dbReference type="Proteomes" id="UP000478008"/>
    </source>
</evidence>
<proteinExistence type="predicted"/>